<reference evidence="1" key="1">
    <citation type="journal article" date="2015" name="Nature">
        <title>Complex archaea that bridge the gap between prokaryotes and eukaryotes.</title>
        <authorList>
            <person name="Spang A."/>
            <person name="Saw J.H."/>
            <person name="Jorgensen S.L."/>
            <person name="Zaremba-Niedzwiedzka K."/>
            <person name="Martijn J."/>
            <person name="Lind A.E."/>
            <person name="van Eijk R."/>
            <person name="Schleper C."/>
            <person name="Guy L."/>
            <person name="Ettema T.J."/>
        </authorList>
    </citation>
    <scope>NUCLEOTIDE SEQUENCE</scope>
</reference>
<evidence type="ECO:0000313" key="1">
    <source>
        <dbReference type="EMBL" id="KKK50068.1"/>
    </source>
</evidence>
<comment type="caution">
    <text evidence="1">The sequence shown here is derived from an EMBL/GenBank/DDBJ whole genome shotgun (WGS) entry which is preliminary data.</text>
</comment>
<accession>A0A0F8W0D9</accession>
<sequence>MSNGQIGQDQDKKKVTFEEIPEARQEAGVTFEEVAGPPLVSQVEGAPEIPFLEELRAAQAIPPEVLRTISQAQATFAPEATFAFPGALMTPARNILARPGEITLDDIFSGELPPLIPVTFSDFGIGSSAAILAKSGIVPFIVRKAMNMTKALAARPMETVGGLVTAPAIITYQGLKVFINATALPNITVAGNEDALELVRDRLVNIVGEMSSQHERDEAHRAFAGLLASMAVGMGLFRTLGRPSFPVARQLGATKRTALQQAKLIRAKVTGVSALGVFGAIGGEPTEKEKNFVMFALAAIPLGLTFHAFKSIG</sequence>
<dbReference type="EMBL" id="LAZR01068206">
    <property type="protein sequence ID" value="KKK50068.1"/>
    <property type="molecule type" value="Genomic_DNA"/>
</dbReference>
<protein>
    <submittedName>
        <fullName evidence="1">Uncharacterized protein</fullName>
    </submittedName>
</protein>
<gene>
    <name evidence="1" type="ORF">LCGC14_3128710</name>
</gene>
<name>A0A0F8W0D9_9ZZZZ</name>
<organism evidence="1">
    <name type="scientific">marine sediment metagenome</name>
    <dbReference type="NCBI Taxonomy" id="412755"/>
    <lineage>
        <taxon>unclassified sequences</taxon>
        <taxon>metagenomes</taxon>
        <taxon>ecological metagenomes</taxon>
    </lineage>
</organism>
<proteinExistence type="predicted"/>
<feature type="non-terminal residue" evidence="1">
    <location>
        <position position="313"/>
    </location>
</feature>
<dbReference type="AlphaFoldDB" id="A0A0F8W0D9"/>